<sequence length="105" mass="11299">MQLKKQKEETGAETLVEPVNAYVVFSITEVFALDEVWENIVGESVDNDDVDDNIVVDDDIDDDDVGGNGVDDDDVGDNEVDDSLVVDIPVVVDFVDSVVGIGISP</sequence>
<protein>
    <submittedName>
        <fullName evidence="2">Uncharacterized protein</fullName>
    </submittedName>
</protein>
<organism evidence="1 2">
    <name type="scientific">Panagrolaimus sp. ES5</name>
    <dbReference type="NCBI Taxonomy" id="591445"/>
    <lineage>
        <taxon>Eukaryota</taxon>
        <taxon>Metazoa</taxon>
        <taxon>Ecdysozoa</taxon>
        <taxon>Nematoda</taxon>
        <taxon>Chromadorea</taxon>
        <taxon>Rhabditida</taxon>
        <taxon>Tylenchina</taxon>
        <taxon>Panagrolaimomorpha</taxon>
        <taxon>Panagrolaimoidea</taxon>
        <taxon>Panagrolaimidae</taxon>
        <taxon>Panagrolaimus</taxon>
    </lineage>
</organism>
<name>A0AC34FFV5_9BILA</name>
<dbReference type="Proteomes" id="UP000887579">
    <property type="component" value="Unplaced"/>
</dbReference>
<proteinExistence type="predicted"/>
<evidence type="ECO:0000313" key="1">
    <source>
        <dbReference type="Proteomes" id="UP000887579"/>
    </source>
</evidence>
<dbReference type="WBParaSite" id="ES5_v2.g16019.t1">
    <property type="protein sequence ID" value="ES5_v2.g16019.t1"/>
    <property type="gene ID" value="ES5_v2.g16019"/>
</dbReference>
<evidence type="ECO:0000313" key="2">
    <source>
        <dbReference type="WBParaSite" id="ES5_v2.g16019.t1"/>
    </source>
</evidence>
<reference evidence="2" key="1">
    <citation type="submission" date="2022-11" db="UniProtKB">
        <authorList>
            <consortium name="WormBaseParasite"/>
        </authorList>
    </citation>
    <scope>IDENTIFICATION</scope>
</reference>
<accession>A0AC34FFV5</accession>